<evidence type="ECO:0000313" key="3">
    <source>
        <dbReference type="Proteomes" id="UP000587527"/>
    </source>
</evidence>
<comment type="caution">
    <text evidence="2">The sequence shown here is derived from an EMBL/GenBank/DDBJ whole genome shotgun (WGS) entry which is preliminary data.</text>
</comment>
<dbReference type="Proteomes" id="UP000587527">
    <property type="component" value="Unassembled WGS sequence"/>
</dbReference>
<evidence type="ECO:0000256" key="1">
    <source>
        <dbReference type="SAM" id="SignalP"/>
    </source>
</evidence>
<dbReference type="EMBL" id="JACHMN010000002">
    <property type="protein sequence ID" value="MBB5868790.1"/>
    <property type="molecule type" value="Genomic_DNA"/>
</dbReference>
<proteinExistence type="predicted"/>
<organism evidence="2 3">
    <name type="scientific">Allocatelliglobosispora scoriae</name>
    <dbReference type="NCBI Taxonomy" id="643052"/>
    <lineage>
        <taxon>Bacteria</taxon>
        <taxon>Bacillati</taxon>
        <taxon>Actinomycetota</taxon>
        <taxon>Actinomycetes</taxon>
        <taxon>Micromonosporales</taxon>
        <taxon>Micromonosporaceae</taxon>
        <taxon>Allocatelliglobosispora</taxon>
    </lineage>
</organism>
<evidence type="ECO:0000313" key="2">
    <source>
        <dbReference type="EMBL" id="MBB5868790.1"/>
    </source>
</evidence>
<name>A0A841BPP5_9ACTN</name>
<sequence length="175" mass="17025">MMRKSLVGIAALMLGVLGAAPAAAASMPPGGGGGSGGGGSGGGGIGGPCLYSTWSGSSATQPDDGQAAPYVIHLTANLACASARILVYSSTAVYASAHVLTGPGAASAAVNYAPTWGVTGLCLGTVTGTGTVYRVTCFRVAAGAPLPVLTAVSAGDPMFTVPFYVHDDPHCYTCV</sequence>
<feature type="chain" id="PRO_5032941197" description="Secreted protein" evidence="1">
    <location>
        <begin position="25"/>
        <end position="175"/>
    </location>
</feature>
<protein>
    <recommendedName>
        <fullName evidence="4">Secreted protein</fullName>
    </recommendedName>
</protein>
<dbReference type="RefSeq" id="WP_184834982.1">
    <property type="nucleotide sequence ID" value="NZ_JACHMN010000002.1"/>
</dbReference>
<gene>
    <name evidence="2" type="ORF">F4553_002169</name>
</gene>
<keyword evidence="1" id="KW-0732">Signal</keyword>
<dbReference type="AlphaFoldDB" id="A0A841BPP5"/>
<reference evidence="2 3" key="1">
    <citation type="submission" date="2020-08" db="EMBL/GenBank/DDBJ databases">
        <title>Sequencing the genomes of 1000 actinobacteria strains.</title>
        <authorList>
            <person name="Klenk H.-P."/>
        </authorList>
    </citation>
    <scope>NUCLEOTIDE SEQUENCE [LARGE SCALE GENOMIC DNA]</scope>
    <source>
        <strain evidence="2 3">DSM 45362</strain>
    </source>
</reference>
<accession>A0A841BPP5</accession>
<evidence type="ECO:0008006" key="4">
    <source>
        <dbReference type="Google" id="ProtNLM"/>
    </source>
</evidence>
<feature type="signal peptide" evidence="1">
    <location>
        <begin position="1"/>
        <end position="24"/>
    </location>
</feature>
<keyword evidence="3" id="KW-1185">Reference proteome</keyword>